<comment type="caution">
    <text evidence="3">The sequence shown here is derived from an EMBL/GenBank/DDBJ whole genome shotgun (WGS) entry which is preliminary data.</text>
</comment>
<keyword evidence="4" id="KW-1185">Reference proteome</keyword>
<evidence type="ECO:0000313" key="3">
    <source>
        <dbReference type="EMBL" id="MBW5425406.1"/>
    </source>
</evidence>
<organism evidence="3 4">
    <name type="scientific">Streptomyces anatolicus</name>
    <dbReference type="NCBI Taxonomy" id="2675858"/>
    <lineage>
        <taxon>Bacteria</taxon>
        <taxon>Bacillati</taxon>
        <taxon>Actinomycetota</taxon>
        <taxon>Actinomycetes</taxon>
        <taxon>Kitasatosporales</taxon>
        <taxon>Streptomycetaceae</taxon>
        <taxon>Streptomyces</taxon>
    </lineage>
</organism>
<gene>
    <name evidence="3" type="ORF">GKQ77_28245</name>
</gene>
<evidence type="ECO:0000256" key="2">
    <source>
        <dbReference type="SAM" id="Phobius"/>
    </source>
</evidence>
<dbReference type="RefSeq" id="WP_219691795.1">
    <property type="nucleotide sequence ID" value="NZ_WMBF01000505.1"/>
</dbReference>
<sequence length="131" mass="13742">MPQRARRRSSHIPQGGGSGAFGALSPLMKVAVLLIAAVVAGVWMYTSRGNSSGSDSESAKRPASAEVGDCVQNKGSEGSPDMEVIDCGNAKAEYEVAGLGETECKAGQSRYEQTRRGRVQFSMCLTEVAAK</sequence>
<feature type="region of interest" description="Disordered" evidence="1">
    <location>
        <begin position="48"/>
        <end position="81"/>
    </location>
</feature>
<proteinExistence type="predicted"/>
<dbReference type="Proteomes" id="UP001197114">
    <property type="component" value="Unassembled WGS sequence"/>
</dbReference>
<dbReference type="EMBL" id="WMBF01000505">
    <property type="protein sequence ID" value="MBW5425406.1"/>
    <property type="molecule type" value="Genomic_DNA"/>
</dbReference>
<evidence type="ECO:0008006" key="5">
    <source>
        <dbReference type="Google" id="ProtNLM"/>
    </source>
</evidence>
<keyword evidence="2" id="KW-1133">Transmembrane helix</keyword>
<accession>A0ABS6YVD7</accession>
<name>A0ABS6YVD7_9ACTN</name>
<protein>
    <recommendedName>
        <fullName evidence="5">Secreted protein</fullName>
    </recommendedName>
</protein>
<keyword evidence="2" id="KW-0812">Transmembrane</keyword>
<evidence type="ECO:0000313" key="4">
    <source>
        <dbReference type="Proteomes" id="UP001197114"/>
    </source>
</evidence>
<evidence type="ECO:0000256" key="1">
    <source>
        <dbReference type="SAM" id="MobiDB-lite"/>
    </source>
</evidence>
<feature type="transmembrane region" description="Helical" evidence="2">
    <location>
        <begin position="21"/>
        <end position="45"/>
    </location>
</feature>
<reference evidence="3 4" key="1">
    <citation type="submission" date="2019-11" db="EMBL/GenBank/DDBJ databases">
        <authorList>
            <person name="Ay H."/>
        </authorList>
    </citation>
    <scope>NUCLEOTIDE SEQUENCE [LARGE SCALE GENOMIC DNA]</scope>
    <source>
        <strain evidence="3 4">BG9H</strain>
    </source>
</reference>
<keyword evidence="2" id="KW-0472">Membrane</keyword>